<dbReference type="Pfam" id="PF17908">
    <property type="entry name" value="APAF1_C"/>
    <property type="match status" value="1"/>
</dbReference>
<accession>A0A4Y2FY25</accession>
<evidence type="ECO:0000256" key="4">
    <source>
        <dbReference type="PROSITE-ProRule" id="PRU00221"/>
    </source>
</evidence>
<dbReference type="PANTHER" id="PTHR22845">
    <property type="entry name" value="APOPTOTIC PROTEASE-ACTIVATING FACTOR 1"/>
    <property type="match status" value="1"/>
</dbReference>
<dbReference type="EMBL" id="BGPR01001138">
    <property type="protein sequence ID" value="GBM46442.1"/>
    <property type="molecule type" value="Genomic_DNA"/>
</dbReference>
<evidence type="ECO:0000313" key="7">
    <source>
        <dbReference type="Proteomes" id="UP000499080"/>
    </source>
</evidence>
<dbReference type="InterPro" id="IPR011047">
    <property type="entry name" value="Quinoprotein_ADH-like_sf"/>
</dbReference>
<sequence>MNFYSRASVGLEDRSGLVARSRLRGQMVPGLNPNSVEDPPYYLSIMDFILKLKEERKAFSDDLDPKYILSSLHRFEVITAEEYERIKSKTTKHERFNELFSLLTNGSKTFSQLKFFIGALEEEDEEGCLPYPWLAEKLKPALKLDDDVHKILVRGNVPLPVNHLLPQEKKMQNIRDKLIEASYPENQSNWVVLHGPFGSGKSSLAAEALRVNYLINDYFSDGVYWLDFGGNKISSANKLEINNYDKKIENILKLLNSNYIFSPDDDLTYLLRNEILSKPKVLFILVDVCDKRIIEAFNIGCPILVTTTMKNIMDDVSSYCAFIECSNDVENGDIKLLLSKYVNCKVEELPNVVQDICSKCGGSLLVASLIGGDMAYVGNDEETWKDWNKKLQENGLAGLKKIREKDVFNVIVNCIENNNEWKEYYCDLVIFKKGFDVPSEVLQIMWNSPAVFKIALELYKRSFIVIKESESGSKFFCCSHDLYVDAVSEYLGKEEIKKLHKKFVQKILWIDRLPGEAFDLTKLPKHYIPSFIDYHLYQAGELKVLEELYLDLKFIEQKIRLMNDCRSILVDYQCYKNCFENKEDAESFELFVQRKGKYLLREEKCDIIQLALFEPSNSIVYKKAREYANKNKGIYYDWCNKTENIHEFFDYKTRSCSNAKFGAINQDASLVALGFKPEEDGSEETSWMKVWHLPTANEFVDKNSHGDVINYCAFSSAGDYLATASADTTVKIFKIRASIPTKEKSFQDSELGKLIFTFDRHKDEVVCCSFSSDDRYVISSDIIGKTLVWKFDVHGDYPSRSIVILNLSHSHNLKKEPLRFSSFSNDGKTIGTAVYDTVKLWDFKTEEEKTKICCKDNIIRKFIFTNDDSRILLVQDFAILFWTIENDNMQTIFSDNSCAISSCCLSSSGQIACGMKSGHIIIITKDSQKILPGHNDEILNVMFSKDESKLFSVSSTRCITQNVSVIETAPLINGCLSVVMGNELIIASARSSYSIEIRKGEMVAELNLEDKISTFALCNDGSEIVIGTVHGSVKVFNIIEKHSVELLPKHSGKITYILHSKNNHSFFTCSVDATINVWHKKEHHVTLPGHKLPVVMCVEFKLSNKLLSWCEDGSLKVWNTDSGECIRTLEVPRGENITCCDVSCDDKYVAAALTSRNIMVWTAKNGNLYKEFPLNHNVRCCQFSNRTEMLIAGLDNGNIVMCHLYDGEIWYLPESKRESAVSSIRKINEDDRSDELYFLSASKSIKLWNRFGHLQQTILFPNSTMADECPQIWASDNFDIFVVTLNSILYKLRRIYKSQEIN</sequence>
<dbReference type="GO" id="GO:0006915">
    <property type="term" value="P:apoptotic process"/>
    <property type="evidence" value="ECO:0007669"/>
    <property type="project" value="UniProtKB-KW"/>
</dbReference>
<dbReference type="SUPFAM" id="SSF50998">
    <property type="entry name" value="Quinoprotein alcohol dehydrogenase-like"/>
    <property type="match status" value="1"/>
</dbReference>
<keyword evidence="2" id="KW-0053">Apoptosis</keyword>
<dbReference type="Proteomes" id="UP000499080">
    <property type="component" value="Unassembled WGS sequence"/>
</dbReference>
<dbReference type="InterPro" id="IPR027417">
    <property type="entry name" value="P-loop_NTPase"/>
</dbReference>
<dbReference type="SUPFAM" id="SSF52540">
    <property type="entry name" value="P-loop containing nucleoside triphosphate hydrolases"/>
    <property type="match status" value="1"/>
</dbReference>
<dbReference type="Pfam" id="PF00619">
    <property type="entry name" value="CARD"/>
    <property type="match status" value="1"/>
</dbReference>
<evidence type="ECO:0000256" key="1">
    <source>
        <dbReference type="ARBA" id="ARBA00022574"/>
    </source>
</evidence>
<organism evidence="6 7">
    <name type="scientific">Araneus ventricosus</name>
    <name type="common">Orbweaver spider</name>
    <name type="synonym">Epeira ventricosa</name>
    <dbReference type="NCBI Taxonomy" id="182803"/>
    <lineage>
        <taxon>Eukaryota</taxon>
        <taxon>Metazoa</taxon>
        <taxon>Ecdysozoa</taxon>
        <taxon>Arthropoda</taxon>
        <taxon>Chelicerata</taxon>
        <taxon>Arachnida</taxon>
        <taxon>Araneae</taxon>
        <taxon>Araneomorphae</taxon>
        <taxon>Entelegynae</taxon>
        <taxon>Araneoidea</taxon>
        <taxon>Araneidae</taxon>
        <taxon>Araneus</taxon>
    </lineage>
</organism>
<dbReference type="PROSITE" id="PS50209">
    <property type="entry name" value="CARD"/>
    <property type="match status" value="1"/>
</dbReference>
<dbReference type="Pfam" id="PF00400">
    <property type="entry name" value="WD40"/>
    <property type="match status" value="5"/>
</dbReference>
<dbReference type="OrthoDB" id="6478402at2759"/>
<dbReference type="CDD" id="cd01671">
    <property type="entry name" value="CARD"/>
    <property type="match status" value="1"/>
</dbReference>
<reference evidence="6 7" key="1">
    <citation type="journal article" date="2019" name="Sci. Rep.">
        <title>Orb-weaving spider Araneus ventricosus genome elucidates the spidroin gene catalogue.</title>
        <authorList>
            <person name="Kono N."/>
            <person name="Nakamura H."/>
            <person name="Ohtoshi R."/>
            <person name="Moran D.A.P."/>
            <person name="Shinohara A."/>
            <person name="Yoshida Y."/>
            <person name="Fujiwara M."/>
            <person name="Mori M."/>
            <person name="Tomita M."/>
            <person name="Arakawa K."/>
        </authorList>
    </citation>
    <scope>NUCLEOTIDE SEQUENCE [LARGE SCALE GENOMIC DNA]</scope>
</reference>
<dbReference type="SUPFAM" id="SSF50969">
    <property type="entry name" value="YVTN repeat-like/Quinoprotein amine dehydrogenase"/>
    <property type="match status" value="2"/>
</dbReference>
<keyword evidence="3" id="KW-0677">Repeat</keyword>
<protein>
    <submittedName>
        <fullName evidence="6">Apoptotic protease-activating factor 1</fullName>
    </submittedName>
</protein>
<dbReference type="SUPFAM" id="SSF47986">
    <property type="entry name" value="DEATH domain"/>
    <property type="match status" value="1"/>
</dbReference>
<dbReference type="Gene3D" id="1.25.40.370">
    <property type="match status" value="1"/>
</dbReference>
<dbReference type="InterPro" id="IPR001315">
    <property type="entry name" value="CARD"/>
</dbReference>
<evidence type="ECO:0000259" key="5">
    <source>
        <dbReference type="PROSITE" id="PS50209"/>
    </source>
</evidence>
<dbReference type="GO" id="GO:0005829">
    <property type="term" value="C:cytosol"/>
    <property type="evidence" value="ECO:0007669"/>
    <property type="project" value="UniProtKB-ARBA"/>
</dbReference>
<dbReference type="Gene3D" id="1.10.10.10">
    <property type="entry name" value="Winged helix-like DNA-binding domain superfamily/Winged helix DNA-binding domain"/>
    <property type="match status" value="1"/>
</dbReference>
<evidence type="ECO:0000313" key="6">
    <source>
        <dbReference type="EMBL" id="GBM46442.1"/>
    </source>
</evidence>
<gene>
    <name evidence="6" type="primary">Apaf1_1</name>
    <name evidence="6" type="ORF">AVEN_78586_1</name>
</gene>
<keyword evidence="6" id="KW-0378">Hydrolase</keyword>
<feature type="repeat" description="WD" evidence="4">
    <location>
        <begin position="702"/>
        <end position="743"/>
    </location>
</feature>
<evidence type="ECO:0000256" key="2">
    <source>
        <dbReference type="ARBA" id="ARBA00022703"/>
    </source>
</evidence>
<dbReference type="Gene3D" id="2.130.10.10">
    <property type="entry name" value="YVTN repeat-like/Quinoprotein amine dehydrogenase"/>
    <property type="match status" value="3"/>
</dbReference>
<dbReference type="Gene3D" id="1.10.533.10">
    <property type="entry name" value="Death Domain, Fas"/>
    <property type="match status" value="1"/>
</dbReference>
<feature type="repeat" description="WD" evidence="4">
    <location>
        <begin position="1087"/>
        <end position="1128"/>
    </location>
</feature>
<dbReference type="Pfam" id="PF00931">
    <property type="entry name" value="NB-ARC"/>
    <property type="match status" value="1"/>
</dbReference>
<dbReference type="InterPro" id="IPR011029">
    <property type="entry name" value="DEATH-like_dom_sf"/>
</dbReference>
<dbReference type="InterPro" id="IPR011044">
    <property type="entry name" value="Quino_amine_DH_bsu"/>
</dbReference>
<proteinExistence type="predicted"/>
<dbReference type="InterPro" id="IPR041452">
    <property type="entry name" value="APAF1_C"/>
</dbReference>
<dbReference type="PROSITE" id="PS50082">
    <property type="entry name" value="WD_REPEATS_2"/>
    <property type="match status" value="3"/>
</dbReference>
<keyword evidence="6" id="KW-0645">Protease</keyword>
<comment type="caution">
    <text evidence="6">The sequence shown here is derived from an EMBL/GenBank/DDBJ whole genome shotgun (WGS) entry which is preliminary data.</text>
</comment>
<dbReference type="InterPro" id="IPR002182">
    <property type="entry name" value="NB-ARC"/>
</dbReference>
<keyword evidence="1 4" id="KW-0853">WD repeat</keyword>
<evidence type="ECO:0000256" key="3">
    <source>
        <dbReference type="ARBA" id="ARBA00022737"/>
    </source>
</evidence>
<dbReference type="InterPro" id="IPR042197">
    <property type="entry name" value="Apaf_helical"/>
</dbReference>
<dbReference type="GO" id="GO:0006508">
    <property type="term" value="P:proteolysis"/>
    <property type="evidence" value="ECO:0007669"/>
    <property type="project" value="UniProtKB-KW"/>
</dbReference>
<dbReference type="GO" id="GO:0043531">
    <property type="term" value="F:ADP binding"/>
    <property type="evidence" value="ECO:0007669"/>
    <property type="project" value="InterPro"/>
</dbReference>
<dbReference type="InterPro" id="IPR015943">
    <property type="entry name" value="WD40/YVTN_repeat-like_dom_sf"/>
</dbReference>
<dbReference type="Gene3D" id="3.40.50.300">
    <property type="entry name" value="P-loop containing nucleotide triphosphate hydrolases"/>
    <property type="match status" value="1"/>
</dbReference>
<keyword evidence="7" id="KW-1185">Reference proteome</keyword>
<dbReference type="Gene3D" id="1.10.8.430">
    <property type="entry name" value="Helical domain of apoptotic protease-activating factors"/>
    <property type="match status" value="1"/>
</dbReference>
<dbReference type="InterPro" id="IPR036388">
    <property type="entry name" value="WH-like_DNA-bd_sf"/>
</dbReference>
<dbReference type="GO" id="GO:0042981">
    <property type="term" value="P:regulation of apoptotic process"/>
    <property type="evidence" value="ECO:0007669"/>
    <property type="project" value="InterPro"/>
</dbReference>
<feature type="repeat" description="WD" evidence="4">
    <location>
        <begin position="1047"/>
        <end position="1078"/>
    </location>
</feature>
<dbReference type="SMART" id="SM00320">
    <property type="entry name" value="WD40"/>
    <property type="match status" value="9"/>
</dbReference>
<dbReference type="GO" id="GO:0008233">
    <property type="term" value="F:peptidase activity"/>
    <property type="evidence" value="ECO:0007669"/>
    <property type="project" value="UniProtKB-KW"/>
</dbReference>
<dbReference type="InterPro" id="IPR001680">
    <property type="entry name" value="WD40_rpt"/>
</dbReference>
<name>A0A4Y2FY25_ARAVE</name>
<feature type="domain" description="CARD" evidence="5">
    <location>
        <begin position="52"/>
        <end position="126"/>
    </location>
</feature>
<dbReference type="PANTHER" id="PTHR22845:SF5">
    <property type="entry name" value="APOPTOTIC PROTEASE-ACTIVATING FACTOR 1"/>
    <property type="match status" value="1"/>
</dbReference>